<keyword evidence="1" id="KW-0479">Metal-binding</keyword>
<keyword evidence="6" id="KW-1185">Reference proteome</keyword>
<evidence type="ECO:0000256" key="1">
    <source>
        <dbReference type="ARBA" id="ARBA00022723"/>
    </source>
</evidence>
<evidence type="ECO:0000256" key="3">
    <source>
        <dbReference type="ARBA" id="ARBA00022833"/>
    </source>
</evidence>
<dbReference type="GO" id="GO:0008270">
    <property type="term" value="F:zinc ion binding"/>
    <property type="evidence" value="ECO:0007669"/>
    <property type="project" value="UniProtKB-KW"/>
</dbReference>
<evidence type="ECO:0000313" key="5">
    <source>
        <dbReference type="EMBL" id="KAF4438632.1"/>
    </source>
</evidence>
<dbReference type="EMBL" id="JAADJF010000110">
    <property type="protein sequence ID" value="KAF4438632.1"/>
    <property type="molecule type" value="Genomic_DNA"/>
</dbReference>
<proteinExistence type="predicted"/>
<dbReference type="InterPro" id="IPR001876">
    <property type="entry name" value="Znf_RanBP2"/>
</dbReference>
<sequence>MTKPTEVNIAWWLCMNVTCTKQNDRDDKRCKGCDAELARGATALNADIDEIGQCEGIGSKGKPVWNLHEAKRVDLWDARGGSIYGYDYNPQTTNTYQTPLQHTMAPVTAIRGDHTMWQCMATVNDDYCQVNNMFEFGQDDKGCATRVPILGCPKCKLARRIGTLALRDNWEIIGHLEDYTALGEEVWEYDVP</sequence>
<gene>
    <name evidence="5" type="ORF">FACUT_4741</name>
</gene>
<protein>
    <recommendedName>
        <fullName evidence="4">RanBP2-type domain-containing protein</fullName>
    </recommendedName>
</protein>
<feature type="domain" description="RanBP2-type" evidence="4">
    <location>
        <begin position="12"/>
        <end position="33"/>
    </location>
</feature>
<evidence type="ECO:0000256" key="2">
    <source>
        <dbReference type="ARBA" id="ARBA00022771"/>
    </source>
</evidence>
<evidence type="ECO:0000259" key="4">
    <source>
        <dbReference type="PROSITE" id="PS01358"/>
    </source>
</evidence>
<name>A0A8H4NUF6_9HYPO</name>
<reference evidence="5 6" key="1">
    <citation type="submission" date="2020-01" db="EMBL/GenBank/DDBJ databases">
        <title>Identification and distribution of gene clusters putatively required for synthesis of sphingolipid metabolism inhibitors in phylogenetically diverse species of the filamentous fungus Fusarium.</title>
        <authorList>
            <person name="Kim H.-S."/>
            <person name="Busman M."/>
            <person name="Brown D.W."/>
            <person name="Divon H."/>
            <person name="Uhlig S."/>
            <person name="Proctor R.H."/>
        </authorList>
    </citation>
    <scope>NUCLEOTIDE SEQUENCE [LARGE SCALE GENOMIC DNA]</scope>
    <source>
        <strain evidence="5 6">NRRL 13308</strain>
    </source>
</reference>
<dbReference type="AlphaFoldDB" id="A0A8H4NUF6"/>
<accession>A0A8H4NUF6</accession>
<organism evidence="5 6">
    <name type="scientific">Fusarium acutatum</name>
    <dbReference type="NCBI Taxonomy" id="78861"/>
    <lineage>
        <taxon>Eukaryota</taxon>
        <taxon>Fungi</taxon>
        <taxon>Dikarya</taxon>
        <taxon>Ascomycota</taxon>
        <taxon>Pezizomycotina</taxon>
        <taxon>Sordariomycetes</taxon>
        <taxon>Hypocreomycetidae</taxon>
        <taxon>Hypocreales</taxon>
        <taxon>Nectriaceae</taxon>
        <taxon>Fusarium</taxon>
        <taxon>Fusarium fujikuroi species complex</taxon>
    </lineage>
</organism>
<dbReference type="Proteomes" id="UP000536711">
    <property type="component" value="Unassembled WGS sequence"/>
</dbReference>
<keyword evidence="3" id="KW-0862">Zinc</keyword>
<dbReference type="OrthoDB" id="5001819at2759"/>
<comment type="caution">
    <text evidence="5">The sequence shown here is derived from an EMBL/GenBank/DDBJ whole genome shotgun (WGS) entry which is preliminary data.</text>
</comment>
<keyword evidence="2" id="KW-0863">Zinc-finger</keyword>
<evidence type="ECO:0000313" key="6">
    <source>
        <dbReference type="Proteomes" id="UP000536711"/>
    </source>
</evidence>
<dbReference type="PROSITE" id="PS01358">
    <property type="entry name" value="ZF_RANBP2_1"/>
    <property type="match status" value="1"/>
</dbReference>